<evidence type="ECO:0000313" key="2">
    <source>
        <dbReference type="Proteomes" id="UP000680815"/>
    </source>
</evidence>
<gene>
    <name evidence="1" type="ORF">J5Y09_07300</name>
</gene>
<evidence type="ECO:0000313" key="1">
    <source>
        <dbReference type="EMBL" id="MBP0463712.1"/>
    </source>
</evidence>
<name>A0ABS4AQR4_9PROT</name>
<organism evidence="1 2">
    <name type="scientific">Roseomonas nitratireducens</name>
    <dbReference type="NCBI Taxonomy" id="2820810"/>
    <lineage>
        <taxon>Bacteria</taxon>
        <taxon>Pseudomonadati</taxon>
        <taxon>Pseudomonadota</taxon>
        <taxon>Alphaproteobacteria</taxon>
        <taxon>Acetobacterales</taxon>
        <taxon>Roseomonadaceae</taxon>
        <taxon>Roseomonas</taxon>
    </lineage>
</organism>
<comment type="caution">
    <text evidence="1">The sequence shown here is derived from an EMBL/GenBank/DDBJ whole genome shotgun (WGS) entry which is preliminary data.</text>
</comment>
<dbReference type="Proteomes" id="UP000680815">
    <property type="component" value="Unassembled WGS sequence"/>
</dbReference>
<protein>
    <recommendedName>
        <fullName evidence="3">Transposase</fullName>
    </recommendedName>
</protein>
<sequence length="88" mass="10010">MKRKRSTEEQIAFPLRQAGRGTAVEENCRKLGGQTRHSTDGRIGSLEWALQSSGGDKQVEDENAKPKRLVADLTLAKTMRQDMLRRQW</sequence>
<reference evidence="1 2" key="1">
    <citation type="submission" date="2021-03" db="EMBL/GenBank/DDBJ databases">
        <authorList>
            <person name="So Y."/>
        </authorList>
    </citation>
    <scope>NUCLEOTIDE SEQUENCE [LARGE SCALE GENOMIC DNA]</scope>
    <source>
        <strain evidence="1 2">PWR1</strain>
    </source>
</reference>
<proteinExistence type="predicted"/>
<accession>A0ABS4AQR4</accession>
<evidence type="ECO:0008006" key="3">
    <source>
        <dbReference type="Google" id="ProtNLM"/>
    </source>
</evidence>
<keyword evidence="2" id="KW-1185">Reference proteome</keyword>
<dbReference type="EMBL" id="JAGIYZ010000005">
    <property type="protein sequence ID" value="MBP0463712.1"/>
    <property type="molecule type" value="Genomic_DNA"/>
</dbReference>